<sequence length="289" mass="33815">MRFLPTIVWFYYTMWATVDVGRCFVVPGQEKTLFHIARGVLQNDMHWKHIIEIEMPVNTDEMDLRVADMLTELGFENNKVKAQPILRYLTTNPGSTSTQLLFGIKILANAMSCQFANTLGLNMLFITMLSYRKTVFVNHIREHMSRFQVTLSKYIDKLAVFGEPINIYVTLSNNINKLFEHHNTTEIVDKKVYTDNIKQISNFIKVIRDDRCGETQSDNWSQIAETIRVAYYTPNLFNKMLHNTVADLQLASMIESMDQYEFIDFSSLDDDFWNKRLDVVKYVRSKMKN</sequence>
<dbReference type="AlphaFoldDB" id="A0A5E4N3P5"/>
<protein>
    <submittedName>
        <fullName evidence="2">Uncharacterized protein</fullName>
    </submittedName>
</protein>
<evidence type="ECO:0000313" key="3">
    <source>
        <dbReference type="Proteomes" id="UP000325440"/>
    </source>
</evidence>
<accession>A0A5E4N3P5</accession>
<evidence type="ECO:0000313" key="2">
    <source>
        <dbReference type="EMBL" id="VVC39271.1"/>
    </source>
</evidence>
<organism evidence="2 3">
    <name type="scientific">Cinara cedri</name>
    <dbReference type="NCBI Taxonomy" id="506608"/>
    <lineage>
        <taxon>Eukaryota</taxon>
        <taxon>Metazoa</taxon>
        <taxon>Ecdysozoa</taxon>
        <taxon>Arthropoda</taxon>
        <taxon>Hexapoda</taxon>
        <taxon>Insecta</taxon>
        <taxon>Pterygota</taxon>
        <taxon>Neoptera</taxon>
        <taxon>Paraneoptera</taxon>
        <taxon>Hemiptera</taxon>
        <taxon>Sternorrhyncha</taxon>
        <taxon>Aphidomorpha</taxon>
        <taxon>Aphidoidea</taxon>
        <taxon>Aphididae</taxon>
        <taxon>Lachninae</taxon>
        <taxon>Cinara</taxon>
    </lineage>
</organism>
<reference evidence="2 3" key="1">
    <citation type="submission" date="2019-08" db="EMBL/GenBank/DDBJ databases">
        <authorList>
            <person name="Alioto T."/>
            <person name="Alioto T."/>
            <person name="Gomez Garrido J."/>
        </authorList>
    </citation>
    <scope>NUCLEOTIDE SEQUENCE [LARGE SCALE GENOMIC DNA]</scope>
</reference>
<keyword evidence="3" id="KW-1185">Reference proteome</keyword>
<dbReference type="EMBL" id="CABPRJ010001894">
    <property type="protein sequence ID" value="VVC39271.1"/>
    <property type="molecule type" value="Genomic_DNA"/>
</dbReference>
<proteinExistence type="predicted"/>
<feature type="chain" id="PRO_5022793398" evidence="1">
    <location>
        <begin position="17"/>
        <end position="289"/>
    </location>
</feature>
<dbReference type="Proteomes" id="UP000325440">
    <property type="component" value="Unassembled WGS sequence"/>
</dbReference>
<name>A0A5E4N3P5_9HEMI</name>
<feature type="signal peptide" evidence="1">
    <location>
        <begin position="1"/>
        <end position="16"/>
    </location>
</feature>
<gene>
    <name evidence="2" type="ORF">CINCED_3A019718</name>
</gene>
<dbReference type="OrthoDB" id="6624108at2759"/>
<keyword evidence="1" id="KW-0732">Signal</keyword>
<evidence type="ECO:0000256" key="1">
    <source>
        <dbReference type="SAM" id="SignalP"/>
    </source>
</evidence>